<organism evidence="2 3">
    <name type="scientific">Blautia obeum</name>
    <dbReference type="NCBI Taxonomy" id="40520"/>
    <lineage>
        <taxon>Bacteria</taxon>
        <taxon>Bacillati</taxon>
        <taxon>Bacillota</taxon>
        <taxon>Clostridia</taxon>
        <taxon>Lachnospirales</taxon>
        <taxon>Lachnospiraceae</taxon>
        <taxon>Blautia</taxon>
    </lineage>
</organism>
<evidence type="ECO:0000313" key="2">
    <source>
        <dbReference type="EMBL" id="CUN82112.1"/>
    </source>
</evidence>
<accession>A0A174A0D2</accession>
<keyword evidence="1" id="KW-0472">Membrane</keyword>
<sequence length="238" mass="27340">MNLGKKVKVRDMKPGWTYRVPGKTLEEIYESAHEYAKWPPVQMTDAKQNTGLLLLKVTEDNKNNWDEKYGFNLYPIHEEVELTEKALRPGQQGTFQVVRTGNKVWNYHPNCTVRVEVDSLDFEMEEAYPFPIAVVRDDYEPIPLPNPWTWGETSDPDSKAAKHVDVWDESDAKTIVILGIISFVLLMAGLSGLSLLITMWAVAAAYFHSKHEKVRKEILEQRNKHGISGSGLDHKFRW</sequence>
<gene>
    <name evidence="2" type="ORF">ERS852395_01415</name>
</gene>
<dbReference type="RefSeq" id="WP_055053161.1">
    <property type="nucleotide sequence ID" value="NZ_CYZA01000006.1"/>
</dbReference>
<keyword evidence="1" id="KW-1133">Transmembrane helix</keyword>
<name>A0A174A0D2_9FIRM</name>
<evidence type="ECO:0000256" key="1">
    <source>
        <dbReference type="SAM" id="Phobius"/>
    </source>
</evidence>
<dbReference type="Proteomes" id="UP000095447">
    <property type="component" value="Unassembled WGS sequence"/>
</dbReference>
<reference evidence="2 3" key="1">
    <citation type="submission" date="2015-09" db="EMBL/GenBank/DDBJ databases">
        <authorList>
            <consortium name="Pathogen Informatics"/>
        </authorList>
    </citation>
    <scope>NUCLEOTIDE SEQUENCE [LARGE SCALE GENOMIC DNA]</scope>
    <source>
        <strain evidence="2 3">2789STDY5608838</strain>
    </source>
</reference>
<keyword evidence="1" id="KW-0812">Transmembrane</keyword>
<dbReference type="AlphaFoldDB" id="A0A174A0D2"/>
<dbReference type="EMBL" id="CYZA01000006">
    <property type="protein sequence ID" value="CUN82112.1"/>
    <property type="molecule type" value="Genomic_DNA"/>
</dbReference>
<feature type="transmembrane region" description="Helical" evidence="1">
    <location>
        <begin position="175"/>
        <end position="207"/>
    </location>
</feature>
<protein>
    <submittedName>
        <fullName evidence="2">Uncharacterized protein</fullName>
    </submittedName>
</protein>
<evidence type="ECO:0000313" key="3">
    <source>
        <dbReference type="Proteomes" id="UP000095447"/>
    </source>
</evidence>
<proteinExistence type="predicted"/>